<name>A0ACC2A961_DIPCM</name>
<gene>
    <name evidence="1" type="ORF">O6H91_23G024600</name>
</gene>
<protein>
    <submittedName>
        <fullName evidence="1">Uncharacterized protein</fullName>
    </submittedName>
</protein>
<comment type="caution">
    <text evidence="1">The sequence shown here is derived from an EMBL/GenBank/DDBJ whole genome shotgun (WGS) entry which is preliminary data.</text>
</comment>
<evidence type="ECO:0000313" key="2">
    <source>
        <dbReference type="Proteomes" id="UP001162992"/>
    </source>
</evidence>
<dbReference type="EMBL" id="CM055114">
    <property type="protein sequence ID" value="KAJ7514057.1"/>
    <property type="molecule type" value="Genomic_DNA"/>
</dbReference>
<evidence type="ECO:0000313" key="1">
    <source>
        <dbReference type="EMBL" id="KAJ7514057.1"/>
    </source>
</evidence>
<keyword evidence="2" id="KW-1185">Reference proteome</keyword>
<organism evidence="1 2">
    <name type="scientific">Diphasiastrum complanatum</name>
    <name type="common">Issler's clubmoss</name>
    <name type="synonym">Lycopodium complanatum</name>
    <dbReference type="NCBI Taxonomy" id="34168"/>
    <lineage>
        <taxon>Eukaryota</taxon>
        <taxon>Viridiplantae</taxon>
        <taxon>Streptophyta</taxon>
        <taxon>Embryophyta</taxon>
        <taxon>Tracheophyta</taxon>
        <taxon>Lycopodiopsida</taxon>
        <taxon>Lycopodiales</taxon>
        <taxon>Lycopodiaceae</taxon>
        <taxon>Lycopodioideae</taxon>
        <taxon>Diphasiastrum</taxon>
    </lineage>
</organism>
<sequence length="110" mass="12204">MTSRYNLRSTCFEPCPSLQVSEEIVDDGHVTALRVTLSQPIETVNRLPVVNKFDPSLHDASGVERVASGLDKDASETNMSASESGHEKTHVVRAYGKRRNWGSPKWFSSL</sequence>
<reference evidence="2" key="1">
    <citation type="journal article" date="2024" name="Proc. Natl. Acad. Sci. U.S.A.">
        <title>Extraordinary preservation of gene collinearity over three hundred million years revealed in homosporous lycophytes.</title>
        <authorList>
            <person name="Li C."/>
            <person name="Wickell D."/>
            <person name="Kuo L.Y."/>
            <person name="Chen X."/>
            <person name="Nie B."/>
            <person name="Liao X."/>
            <person name="Peng D."/>
            <person name="Ji J."/>
            <person name="Jenkins J."/>
            <person name="Williams M."/>
            <person name="Shu S."/>
            <person name="Plott C."/>
            <person name="Barry K."/>
            <person name="Rajasekar S."/>
            <person name="Grimwood J."/>
            <person name="Han X."/>
            <person name="Sun S."/>
            <person name="Hou Z."/>
            <person name="He W."/>
            <person name="Dai G."/>
            <person name="Sun C."/>
            <person name="Schmutz J."/>
            <person name="Leebens-Mack J.H."/>
            <person name="Li F.W."/>
            <person name="Wang L."/>
        </authorList>
    </citation>
    <scope>NUCLEOTIDE SEQUENCE [LARGE SCALE GENOMIC DNA]</scope>
    <source>
        <strain evidence="2">cv. PW_Plant_1</strain>
    </source>
</reference>
<dbReference type="Proteomes" id="UP001162992">
    <property type="component" value="Chromosome 23"/>
</dbReference>
<proteinExistence type="predicted"/>
<accession>A0ACC2A961</accession>